<evidence type="ECO:0000313" key="2">
    <source>
        <dbReference type="Proteomes" id="UP000241107"/>
    </source>
</evidence>
<reference evidence="1 2" key="1">
    <citation type="submission" date="2018-03" db="EMBL/GenBank/DDBJ databases">
        <title>Candida pseudohaemulonii genome assembly and annotation.</title>
        <authorList>
            <person name="Munoz J.F."/>
            <person name="Gade L.G."/>
            <person name="Chow N.A."/>
            <person name="Litvintseva A.P."/>
            <person name="Loparev V.N."/>
            <person name="Cuomo C.A."/>
        </authorList>
    </citation>
    <scope>NUCLEOTIDE SEQUENCE [LARGE SCALE GENOMIC DNA]</scope>
    <source>
        <strain evidence="1 2">B12108</strain>
    </source>
</reference>
<accession>A0A2P7YF86</accession>
<evidence type="ECO:0000313" key="1">
    <source>
        <dbReference type="EMBL" id="PSK34626.1"/>
    </source>
</evidence>
<keyword evidence="2" id="KW-1185">Reference proteome</keyword>
<dbReference type="Proteomes" id="UP000241107">
    <property type="component" value="Unassembled WGS sequence"/>
</dbReference>
<dbReference type="RefSeq" id="XP_024711516.1">
    <property type="nucleotide sequence ID" value="XM_024860298.1"/>
</dbReference>
<gene>
    <name evidence="1" type="ORF">C7M61_004986</name>
</gene>
<proteinExistence type="predicted"/>
<name>A0A2P7YF86_9ASCO</name>
<comment type="caution">
    <text evidence="1">The sequence shown here is derived from an EMBL/GenBank/DDBJ whole genome shotgun (WGS) entry which is preliminary data.</text>
</comment>
<dbReference type="EMBL" id="PYFQ01000020">
    <property type="protein sequence ID" value="PSK34626.1"/>
    <property type="molecule type" value="Genomic_DNA"/>
</dbReference>
<protein>
    <submittedName>
        <fullName evidence="1">Uncharacterized protein</fullName>
    </submittedName>
</protein>
<dbReference type="VEuPathDB" id="FungiDB:C7M61_004986"/>
<sequence length="333" mass="38466">MQGDGEKEPSIYNLLKHGTSKLLPGITVWPMLNNSESSIYFNHQDRELGLAIYPLGSFWKPFCNGSFYDMSFTGALVSDERYIFPLKGSWAYSWKELEVSETTLNWILGNLKEREHIEETLEPDDWGFDNCAVSNETVYFVSTIGKSTGSWIVKLPILEFYEDEMEYQDIFHIDLKNPQDLLVNANLLLGFEDMTLFVKDDLDAEYVHLDSPILRHFRITEQDAEVFFIITANEVEIRHWDAEKRDWTGDVKRLKVSIRGNTPICFIYHKILVIAESPSQILLINVNGECERIDSDSLNFPPDKYTAFVDYKNHNVFISLKAGTHILKLNLQS</sequence>
<organism evidence="1 2">
    <name type="scientific">Candidozyma pseudohaemuli</name>
    <dbReference type="NCBI Taxonomy" id="418784"/>
    <lineage>
        <taxon>Eukaryota</taxon>
        <taxon>Fungi</taxon>
        <taxon>Dikarya</taxon>
        <taxon>Ascomycota</taxon>
        <taxon>Saccharomycotina</taxon>
        <taxon>Pichiomycetes</taxon>
        <taxon>Metschnikowiaceae</taxon>
        <taxon>Candidozyma</taxon>
    </lineage>
</organism>
<dbReference type="GeneID" id="36568373"/>
<dbReference type="AlphaFoldDB" id="A0A2P7YF86"/>